<feature type="region of interest" description="Disordered" evidence="1">
    <location>
        <begin position="21"/>
        <end position="129"/>
    </location>
</feature>
<dbReference type="RefSeq" id="WP_324717546.1">
    <property type="nucleotide sequence ID" value="NZ_CP141615.1"/>
</dbReference>
<feature type="compositionally biased region" description="Low complexity" evidence="1">
    <location>
        <begin position="39"/>
        <end position="80"/>
    </location>
</feature>
<evidence type="ECO:0000313" key="3">
    <source>
        <dbReference type="Proteomes" id="UP001332192"/>
    </source>
</evidence>
<sequence length="129" mass="13261">MDALVALLIVVALSVVERLATRGSRQVEKPAPPSGQGAGQPPEGAAAARPRASPVEEAPIAEPEAGGAPEQEQAPVLPGREQPPPPRPQPGTASLGLAGAQAVRLGIVMSEVLGPPRARRPYRPPTSRR</sequence>
<evidence type="ECO:0000313" key="2">
    <source>
        <dbReference type="EMBL" id="WRP18275.1"/>
    </source>
</evidence>
<evidence type="ECO:0000256" key="1">
    <source>
        <dbReference type="SAM" id="MobiDB-lite"/>
    </source>
</evidence>
<organism evidence="2 3">
    <name type="scientific">Carboxydichorda subterranea</name>
    <dbReference type="NCBI Taxonomy" id="3109565"/>
    <lineage>
        <taxon>Bacteria</taxon>
        <taxon>Bacillati</taxon>
        <taxon>Bacillota</taxon>
        <taxon>Limnochordia</taxon>
        <taxon>Limnochordales</taxon>
        <taxon>Geochordaceae</taxon>
        <taxon>Carboxydichorda</taxon>
    </lineage>
</organism>
<name>A0ABZ1C0A0_9FIRM</name>
<dbReference type="EMBL" id="CP141615">
    <property type="protein sequence ID" value="WRP18275.1"/>
    <property type="molecule type" value="Genomic_DNA"/>
</dbReference>
<proteinExistence type="predicted"/>
<protein>
    <submittedName>
        <fullName evidence="2">Uncharacterized protein</fullName>
    </submittedName>
</protein>
<keyword evidence="3" id="KW-1185">Reference proteome</keyword>
<dbReference type="Proteomes" id="UP001332192">
    <property type="component" value="Chromosome"/>
</dbReference>
<accession>A0ABZ1C0A0</accession>
<feature type="compositionally biased region" description="Basic residues" evidence="1">
    <location>
        <begin position="117"/>
        <end position="129"/>
    </location>
</feature>
<reference evidence="2 3" key="1">
    <citation type="journal article" date="2024" name="Front. Microbiol.">
        <title>Novel thermophilic genera Geochorda gen. nov. and Carboxydochorda gen. nov. from the deep terrestrial subsurface reveal the ecophysiological diversity in the class Limnochordia.</title>
        <authorList>
            <person name="Karnachuk O.V."/>
            <person name="Lukina A.P."/>
            <person name="Avakyan M.R."/>
            <person name="Kadnikov V.V."/>
            <person name="Begmatov S."/>
            <person name="Beletsky A.V."/>
            <person name="Vlasova K.G."/>
            <person name="Novikov A.A."/>
            <person name="Shcherbakova V.A."/>
            <person name="Mardanov A.V."/>
            <person name="Ravin N.V."/>
        </authorList>
    </citation>
    <scope>NUCLEOTIDE SEQUENCE [LARGE SCALE GENOMIC DNA]</scope>
    <source>
        <strain evidence="2 3">L945</strain>
    </source>
</reference>
<gene>
    <name evidence="2" type="ORF">U7230_04510</name>
</gene>